<reference evidence="1 2" key="1">
    <citation type="journal article" date="2016" name="Nat. Commun.">
        <title>Thousands of microbial genomes shed light on interconnected biogeochemical processes in an aquifer system.</title>
        <authorList>
            <person name="Anantharaman K."/>
            <person name="Brown C.T."/>
            <person name="Hug L.A."/>
            <person name="Sharon I."/>
            <person name="Castelle C.J."/>
            <person name="Probst A.J."/>
            <person name="Thomas B.C."/>
            <person name="Singh A."/>
            <person name="Wilkins M.J."/>
            <person name="Karaoz U."/>
            <person name="Brodie E.L."/>
            <person name="Williams K.H."/>
            <person name="Hubbard S.S."/>
            <person name="Banfield J.F."/>
        </authorList>
    </citation>
    <scope>NUCLEOTIDE SEQUENCE [LARGE SCALE GENOMIC DNA]</scope>
</reference>
<accession>A0A1G1KTN3</accession>
<organism evidence="1 2">
    <name type="scientific">Candidatus Danuiimicrobium aquiferis</name>
    <dbReference type="NCBI Taxonomy" id="1801832"/>
    <lineage>
        <taxon>Bacteria</taxon>
        <taxon>Pseudomonadati</taxon>
        <taxon>Candidatus Omnitrophota</taxon>
        <taxon>Candidatus Danuiimicrobium</taxon>
    </lineage>
</organism>
<comment type="caution">
    <text evidence="1">The sequence shown here is derived from an EMBL/GenBank/DDBJ whole genome shotgun (WGS) entry which is preliminary data.</text>
</comment>
<dbReference type="Proteomes" id="UP000178187">
    <property type="component" value="Unassembled WGS sequence"/>
</dbReference>
<protein>
    <recommendedName>
        <fullName evidence="3">Glycosyltransferase 2-like domain-containing protein</fullName>
    </recommendedName>
</protein>
<dbReference type="AlphaFoldDB" id="A0A1G1KTN3"/>
<proteinExistence type="predicted"/>
<dbReference type="InterPro" id="IPR029044">
    <property type="entry name" value="Nucleotide-diphossugar_trans"/>
</dbReference>
<gene>
    <name evidence="1" type="ORF">A3G33_03190</name>
</gene>
<evidence type="ECO:0008006" key="3">
    <source>
        <dbReference type="Google" id="ProtNLM"/>
    </source>
</evidence>
<dbReference type="EMBL" id="MHFR01000051">
    <property type="protein sequence ID" value="OGW96324.1"/>
    <property type="molecule type" value="Genomic_DNA"/>
</dbReference>
<evidence type="ECO:0000313" key="1">
    <source>
        <dbReference type="EMBL" id="OGW96324.1"/>
    </source>
</evidence>
<dbReference type="Gene3D" id="3.90.550.10">
    <property type="entry name" value="Spore Coat Polysaccharide Biosynthesis Protein SpsA, Chain A"/>
    <property type="match status" value="1"/>
</dbReference>
<evidence type="ECO:0000313" key="2">
    <source>
        <dbReference type="Proteomes" id="UP000178187"/>
    </source>
</evidence>
<sequence>MRAKLVRNADAVILCTTERTVDDAIVVLAEKCGVLHYRGSLGDKLERWLGATKKFQIDCFVTMDGDDLLCDPELMEMGIEQLKRTGDDFIEAPAGLICGSFTYGIRTTALEKVCSIKGTSDTEMMWVYFKDTGLFKVSTLRVTDSVFFDPTIRMTLDYEEDLNFFKAIFNHYHCVNNDVPLRTIVPYLKNNLEIIKLNAFRHQDWASNQQRKTKLVLKDENPYSK</sequence>
<name>A0A1G1KTN3_9BACT</name>